<dbReference type="GO" id="GO:0016887">
    <property type="term" value="F:ATP hydrolysis activity"/>
    <property type="evidence" value="ECO:0007669"/>
    <property type="project" value="InterPro"/>
</dbReference>
<evidence type="ECO:0000256" key="1">
    <source>
        <dbReference type="ARBA" id="ARBA00004370"/>
    </source>
</evidence>
<feature type="transmembrane region" description="Helical" evidence="7">
    <location>
        <begin position="879"/>
        <end position="909"/>
    </location>
</feature>
<dbReference type="GO" id="GO:0016020">
    <property type="term" value="C:membrane"/>
    <property type="evidence" value="ECO:0007669"/>
    <property type="project" value="UniProtKB-SubCell"/>
</dbReference>
<dbReference type="STRING" id="78410.A0A0P7BV87"/>
<evidence type="ECO:0000259" key="9">
    <source>
        <dbReference type="PROSITE" id="PS50846"/>
    </source>
</evidence>
<dbReference type="Pfam" id="PF00403">
    <property type="entry name" value="HMA"/>
    <property type="match status" value="1"/>
</dbReference>
<dbReference type="CDD" id="cd00371">
    <property type="entry name" value="HMA"/>
    <property type="match status" value="1"/>
</dbReference>
<evidence type="ECO:0000313" key="11">
    <source>
        <dbReference type="Proteomes" id="UP000050424"/>
    </source>
</evidence>
<dbReference type="EMBL" id="LKCW01000008">
    <property type="protein sequence ID" value="KPM45351.1"/>
    <property type="molecule type" value="Genomic_DNA"/>
</dbReference>
<dbReference type="InterPro" id="IPR044492">
    <property type="entry name" value="P_typ_ATPase_HD_dom"/>
</dbReference>
<dbReference type="InterPro" id="IPR023298">
    <property type="entry name" value="ATPase_P-typ_TM_dom_sf"/>
</dbReference>
<feature type="transmembrane region" description="Helical" evidence="7">
    <location>
        <begin position="841"/>
        <end position="867"/>
    </location>
</feature>
<dbReference type="Gene3D" id="3.40.1110.10">
    <property type="entry name" value="Calcium-transporting ATPase, cytoplasmic domain N"/>
    <property type="match status" value="1"/>
</dbReference>
<dbReference type="Pfam" id="PF00122">
    <property type="entry name" value="E1-E2_ATPase"/>
    <property type="match status" value="1"/>
</dbReference>
<feature type="transmembrane region" description="Helical" evidence="7">
    <location>
        <begin position="1218"/>
        <end position="1237"/>
    </location>
</feature>
<dbReference type="NCBIfam" id="TIGR01511">
    <property type="entry name" value="ATPase-IB1_Cu"/>
    <property type="match status" value="1"/>
</dbReference>
<dbReference type="InterPro" id="IPR027256">
    <property type="entry name" value="P-typ_ATPase_IB"/>
</dbReference>
<sequence>MACDCCGPPAQSPEPTQIPPEVQGDNASGCCSDEACDDGGDDSDCKAEVINPRDTEAGELCDSRNDIECKAGEVTALGCCNDEACGDTAGPTSVEIKPQNIGKKTPGDLGDSGNDFGDTASESTAVPDCCRGVQSPCCDVSCLDRLALRECERSSPASQGDGNSSDTKGCSQPTPSCAGAVDGKACGQHRRSARDHYGSTLEAIGCICRALLAIGLDSCCESQKKPSADRSRYFKTSSTRSLRRSSVDSCCSTGSCAKGPAAKKVAYRRKGVDRSSSDSLENDSCSKACCAKPSTEATLKPPRTGCSSSCCEENDKPAREHLPSADSGSYCVPANTHAAEATSVASCSDDCCETKESSTAKYSPAEKCTGSCCGTAKSKEPEEVSKSSCAKLCCAAKKVSATPRTCSDGCCSSEKPSDSTAARGDAVAAVQDLENQSTGHERVVLSISGMTCTGCETKLNRTLATVSAVNNLKTSLVLSRAEFNIDLRLSSVDEVIKHLERTTEFKCQRISNKGTGIDIIVPDNPSSFLNEVWPAGVTDMLIIENNTVQVSFDPKIVGARDLLEKTWGHSIELAPVRGDPSLEAGSKHVRHVGYMTLLSALLTIPVLVLAWAPIPEREVAYSSASLALATVVQVVIAGPFYPKAIKALVFSKVIEMDLLIVLSTTAAYIFSVVSYGYLLAGVPLSTGQFFETSTLLVTLIMVGRYVAALARQRAVESISIQSLQAPTAILVDEDSGSDREIDARLLQYGDVFKVLPDARIPTDGTVITGSSEVDESMLTGESRPVEKYPKSSLIAGSINGPGLLVVRLNRLPNDNTINAIAAMVDEAKLSKPKMQDLADRVASYFVPVVMLLTCVTFSIWIAIGVAGQNQSGSRATVQAITYAITVLIVSCPCAIGLAVPMVIVIASGVAAERGVIFKSADAIEVAYKASHVVFDKTGTLTRGNLAVSAEHSVVANETSLSLLLGLVGDSRHPVSVAVAAHLKNKGVQASVVPEPKSLTGRGIETRAAGQVLRAGNSRWLNLSSHVVVQSMLAQRYTVFCFTIDDSLEAVFGLEDDLRADSAETVTTLQGLGISVHVVSGDDEGAVQSVAAKLGIPDDNVRARSSPADKKDYIQTLLGDSKDSKKPVVIFCGDGTNDAVALAQATIGVHMNEGTAVAQSAADVVLMRPALSGILTMMNASRASVNRIKFNFAWSFVYNVFAVLLAAGAFVKARIPPEFAGLGELVSVLPVIAAAVLLRWSKF</sequence>
<dbReference type="Proteomes" id="UP000050424">
    <property type="component" value="Unassembled WGS sequence"/>
</dbReference>
<protein>
    <submittedName>
        <fullName evidence="10">P-type cation-transporting ATPase</fullName>
    </submittedName>
</protein>
<dbReference type="PRINTS" id="PR00120">
    <property type="entry name" value="HATPASE"/>
</dbReference>
<dbReference type="SFLD" id="SFLDF00027">
    <property type="entry name" value="p-type_atpase"/>
    <property type="match status" value="1"/>
</dbReference>
<evidence type="ECO:0000313" key="10">
    <source>
        <dbReference type="EMBL" id="KPM45351.1"/>
    </source>
</evidence>
<dbReference type="GO" id="GO:0019829">
    <property type="term" value="F:ATPase-coupled monoatomic cation transmembrane transporter activity"/>
    <property type="evidence" value="ECO:0007669"/>
    <property type="project" value="InterPro"/>
</dbReference>
<dbReference type="AlphaFoldDB" id="A0A0P7BV87"/>
<dbReference type="Gene3D" id="3.30.70.100">
    <property type="match status" value="1"/>
</dbReference>
<feature type="region of interest" description="Disordered" evidence="8">
    <location>
        <begin position="1"/>
        <end position="28"/>
    </location>
</feature>
<evidence type="ECO:0000256" key="2">
    <source>
        <dbReference type="ARBA" id="ARBA00022692"/>
    </source>
</evidence>
<keyword evidence="3 7" id="KW-0479">Metal-binding</keyword>
<dbReference type="GO" id="GO:0005524">
    <property type="term" value="F:ATP binding"/>
    <property type="evidence" value="ECO:0007669"/>
    <property type="project" value="UniProtKB-UniRule"/>
</dbReference>
<dbReference type="InterPro" id="IPR018303">
    <property type="entry name" value="ATPase_P-typ_P_site"/>
</dbReference>
<name>A0A0P7BV87_9HYPO</name>
<evidence type="ECO:0000256" key="8">
    <source>
        <dbReference type="SAM" id="MobiDB-lite"/>
    </source>
</evidence>
<dbReference type="PROSITE" id="PS50846">
    <property type="entry name" value="HMA_2"/>
    <property type="match status" value="1"/>
</dbReference>
<feature type="transmembrane region" description="Helical" evidence="7">
    <location>
        <begin position="620"/>
        <end position="641"/>
    </location>
</feature>
<dbReference type="InterPro" id="IPR023299">
    <property type="entry name" value="ATPase_P-typ_cyto_dom_N"/>
</dbReference>
<keyword evidence="5 7" id="KW-1133">Transmembrane helix</keyword>
<keyword evidence="7" id="KW-0547">Nucleotide-binding</keyword>
<feature type="transmembrane region" description="Helical" evidence="7">
    <location>
        <begin position="653"/>
        <end position="677"/>
    </location>
</feature>
<feature type="transmembrane region" description="Helical" evidence="7">
    <location>
        <begin position="592"/>
        <end position="614"/>
    </location>
</feature>
<dbReference type="NCBIfam" id="TIGR01525">
    <property type="entry name" value="ATPase-IB_hvy"/>
    <property type="match status" value="1"/>
</dbReference>
<feature type="transmembrane region" description="Helical" evidence="7">
    <location>
        <begin position="1191"/>
        <end position="1212"/>
    </location>
</feature>
<dbReference type="Gene3D" id="3.40.50.1000">
    <property type="entry name" value="HAD superfamily/HAD-like"/>
    <property type="match status" value="1"/>
</dbReference>
<dbReference type="OrthoDB" id="432719at2759"/>
<comment type="subcellular location">
    <subcellularLocation>
        <location evidence="1 7">Membrane</location>
    </subcellularLocation>
</comment>
<dbReference type="PROSITE" id="PS00154">
    <property type="entry name" value="ATPASE_E1_E2"/>
    <property type="match status" value="1"/>
</dbReference>
<dbReference type="SFLD" id="SFLDS00003">
    <property type="entry name" value="Haloacid_Dehalogenase"/>
    <property type="match status" value="1"/>
</dbReference>
<accession>A0A0P7BV87</accession>
<organism evidence="10 11">
    <name type="scientific">Neonectria ditissima</name>
    <dbReference type="NCBI Taxonomy" id="78410"/>
    <lineage>
        <taxon>Eukaryota</taxon>
        <taxon>Fungi</taxon>
        <taxon>Dikarya</taxon>
        <taxon>Ascomycota</taxon>
        <taxon>Pezizomycotina</taxon>
        <taxon>Sordariomycetes</taxon>
        <taxon>Hypocreomycetidae</taxon>
        <taxon>Hypocreales</taxon>
        <taxon>Nectriaceae</taxon>
        <taxon>Neonectria</taxon>
    </lineage>
</organism>
<dbReference type="Pfam" id="PF00702">
    <property type="entry name" value="Hydrolase"/>
    <property type="match status" value="1"/>
</dbReference>
<comment type="caution">
    <text evidence="10">The sequence shown here is derived from an EMBL/GenBank/DDBJ whole genome shotgun (WGS) entry which is preliminary data.</text>
</comment>
<dbReference type="InterPro" id="IPR008250">
    <property type="entry name" value="ATPase_P-typ_transduc_dom_A_sf"/>
</dbReference>
<dbReference type="PANTHER" id="PTHR46594">
    <property type="entry name" value="P-TYPE CATION-TRANSPORTING ATPASE"/>
    <property type="match status" value="1"/>
</dbReference>
<evidence type="ECO:0000256" key="3">
    <source>
        <dbReference type="ARBA" id="ARBA00022723"/>
    </source>
</evidence>
<keyword evidence="6 7" id="KW-0472">Membrane</keyword>
<dbReference type="PRINTS" id="PR00119">
    <property type="entry name" value="CATATPASE"/>
</dbReference>
<dbReference type="PANTHER" id="PTHR46594:SF4">
    <property type="entry name" value="P-TYPE CATION-TRANSPORTING ATPASE"/>
    <property type="match status" value="1"/>
</dbReference>
<keyword evidence="7" id="KW-0067">ATP-binding</keyword>
<gene>
    <name evidence="10" type="ORF">AK830_g1207</name>
</gene>
<dbReference type="InterPro" id="IPR036163">
    <property type="entry name" value="HMA_dom_sf"/>
</dbReference>
<dbReference type="SUPFAM" id="SSF56784">
    <property type="entry name" value="HAD-like"/>
    <property type="match status" value="1"/>
</dbReference>
<feature type="domain" description="HMA" evidence="9">
    <location>
        <begin position="441"/>
        <end position="507"/>
    </location>
</feature>
<dbReference type="Pfam" id="PF24534">
    <property type="entry name" value="HMA_PCA1"/>
    <property type="match status" value="1"/>
</dbReference>
<dbReference type="InterPro" id="IPR001757">
    <property type="entry name" value="P_typ_ATPase"/>
</dbReference>
<dbReference type="GO" id="GO:0030003">
    <property type="term" value="P:intracellular monoatomic cation homeostasis"/>
    <property type="evidence" value="ECO:0007669"/>
    <property type="project" value="UniProtKB-ARBA"/>
</dbReference>
<evidence type="ECO:0000256" key="5">
    <source>
        <dbReference type="ARBA" id="ARBA00022989"/>
    </source>
</evidence>
<keyword evidence="2 7" id="KW-0812">Transmembrane</keyword>
<dbReference type="NCBIfam" id="TIGR01494">
    <property type="entry name" value="ATPase_P-type"/>
    <property type="match status" value="1"/>
</dbReference>
<proteinExistence type="inferred from homology"/>
<dbReference type="SUPFAM" id="SSF55008">
    <property type="entry name" value="HMA, heavy metal-associated domain"/>
    <property type="match status" value="1"/>
</dbReference>
<evidence type="ECO:0000256" key="6">
    <source>
        <dbReference type="ARBA" id="ARBA00023136"/>
    </source>
</evidence>
<dbReference type="InterPro" id="IPR036412">
    <property type="entry name" value="HAD-like_sf"/>
</dbReference>
<evidence type="ECO:0000256" key="4">
    <source>
        <dbReference type="ARBA" id="ARBA00022967"/>
    </source>
</evidence>
<dbReference type="GO" id="GO:0046872">
    <property type="term" value="F:metal ion binding"/>
    <property type="evidence" value="ECO:0007669"/>
    <property type="project" value="UniProtKB-KW"/>
</dbReference>
<comment type="similarity">
    <text evidence="7">Belongs to the cation transport ATPase (P-type) (TC 3.A.3) family. Type IB subfamily.</text>
</comment>
<keyword evidence="11" id="KW-1185">Reference proteome</keyword>
<dbReference type="SUPFAM" id="SSF81665">
    <property type="entry name" value="Calcium ATPase, transmembrane domain M"/>
    <property type="match status" value="1"/>
</dbReference>
<dbReference type="Gene3D" id="2.70.150.10">
    <property type="entry name" value="Calcium-transporting ATPase, cytoplasmic transduction domain A"/>
    <property type="match status" value="1"/>
</dbReference>
<keyword evidence="4" id="KW-1278">Translocase</keyword>
<reference evidence="10 11" key="1">
    <citation type="submission" date="2015-09" db="EMBL/GenBank/DDBJ databases">
        <title>Draft genome of a European isolate of the apple canker pathogen Neonectria ditissima.</title>
        <authorList>
            <person name="Gomez-Cortecero A."/>
            <person name="Harrison R.J."/>
            <person name="Armitage A.D."/>
        </authorList>
    </citation>
    <scope>NUCLEOTIDE SEQUENCE [LARGE SCALE GENOMIC DNA]</scope>
    <source>
        <strain evidence="10 11">R09/05</strain>
    </source>
</reference>
<dbReference type="InterPro" id="IPR023214">
    <property type="entry name" value="HAD_sf"/>
</dbReference>
<evidence type="ECO:0000256" key="7">
    <source>
        <dbReference type="RuleBase" id="RU362081"/>
    </source>
</evidence>
<dbReference type="FunFam" id="2.70.150.10:FF:000002">
    <property type="entry name" value="Copper-transporting ATPase 1, putative"/>
    <property type="match status" value="1"/>
</dbReference>
<dbReference type="InterPro" id="IPR006121">
    <property type="entry name" value="HMA_dom"/>
</dbReference>
<feature type="region of interest" description="Disordered" evidence="8">
    <location>
        <begin position="96"/>
        <end position="117"/>
    </location>
</feature>
<dbReference type="SUPFAM" id="SSF81653">
    <property type="entry name" value="Calcium ATPase, transduction domain A"/>
    <property type="match status" value="1"/>
</dbReference>
<dbReference type="InterPro" id="IPR059000">
    <property type="entry name" value="ATPase_P-type_domA"/>
</dbReference>
<dbReference type="SFLD" id="SFLDG00002">
    <property type="entry name" value="C1.7:_P-type_atpase_like"/>
    <property type="match status" value="1"/>
</dbReference>
<dbReference type="InterPro" id="IPR056236">
    <property type="entry name" value="HMA_PCA1"/>
</dbReference>